<dbReference type="InterPro" id="IPR005490">
    <property type="entry name" value="LD_TPept_cat_dom"/>
</dbReference>
<reference evidence="10 11" key="1">
    <citation type="submission" date="2024-07" db="EMBL/GenBank/DDBJ databases">
        <title>Novosphingobium kalidii RD2P27.</title>
        <authorList>
            <person name="Sun J.-Q."/>
        </authorList>
    </citation>
    <scope>NUCLEOTIDE SEQUENCE [LARGE SCALE GENOMIC DNA]</scope>
    <source>
        <strain evidence="10 11">RD2P27</strain>
    </source>
</reference>
<evidence type="ECO:0000256" key="6">
    <source>
        <dbReference type="ARBA" id="ARBA00023316"/>
    </source>
</evidence>
<evidence type="ECO:0000256" key="1">
    <source>
        <dbReference type="ARBA" id="ARBA00004752"/>
    </source>
</evidence>
<dbReference type="InterPro" id="IPR038063">
    <property type="entry name" value="Transpep_catalytic_dom"/>
</dbReference>
<evidence type="ECO:0000313" key="11">
    <source>
        <dbReference type="Proteomes" id="UP001548713"/>
    </source>
</evidence>
<dbReference type="InterPro" id="IPR036365">
    <property type="entry name" value="PGBD-like_sf"/>
</dbReference>
<dbReference type="SUPFAM" id="SSF47090">
    <property type="entry name" value="PGBD-like"/>
    <property type="match status" value="1"/>
</dbReference>
<feature type="active site" description="Nucleophile" evidence="7">
    <location>
        <position position="349"/>
    </location>
</feature>
<evidence type="ECO:0000256" key="8">
    <source>
        <dbReference type="SAM" id="MobiDB-lite"/>
    </source>
</evidence>
<dbReference type="Pfam" id="PF01471">
    <property type="entry name" value="PG_binding_1"/>
    <property type="match status" value="1"/>
</dbReference>
<dbReference type="PROSITE" id="PS52029">
    <property type="entry name" value="LD_TPASE"/>
    <property type="match status" value="1"/>
</dbReference>
<evidence type="ECO:0000256" key="5">
    <source>
        <dbReference type="ARBA" id="ARBA00022984"/>
    </source>
</evidence>
<dbReference type="PANTHER" id="PTHR30582:SF30">
    <property type="entry name" value="BLR4375 PROTEIN"/>
    <property type="match status" value="1"/>
</dbReference>
<keyword evidence="5 7" id="KW-0573">Peptidoglycan synthesis</keyword>
<evidence type="ECO:0000259" key="9">
    <source>
        <dbReference type="PROSITE" id="PS52029"/>
    </source>
</evidence>
<comment type="caution">
    <text evidence="10">The sequence shown here is derived from an EMBL/GenBank/DDBJ whole genome shotgun (WGS) entry which is preliminary data.</text>
</comment>
<keyword evidence="6 7" id="KW-0961">Cell wall biogenesis/degradation</keyword>
<dbReference type="PANTHER" id="PTHR30582">
    <property type="entry name" value="L,D-TRANSPEPTIDASE"/>
    <property type="match status" value="1"/>
</dbReference>
<protein>
    <submittedName>
        <fullName evidence="10">L,D-transpeptidase family protein</fullName>
    </submittedName>
</protein>
<dbReference type="InterPro" id="IPR036366">
    <property type="entry name" value="PGBDSf"/>
</dbReference>
<dbReference type="EMBL" id="JBEWLY010000001">
    <property type="protein sequence ID" value="MET1753894.1"/>
    <property type="molecule type" value="Genomic_DNA"/>
</dbReference>
<evidence type="ECO:0000313" key="10">
    <source>
        <dbReference type="EMBL" id="MET1753894.1"/>
    </source>
</evidence>
<feature type="region of interest" description="Disordered" evidence="8">
    <location>
        <begin position="157"/>
        <end position="192"/>
    </location>
</feature>
<keyword evidence="3" id="KW-0808">Transferase</keyword>
<gene>
    <name evidence="10" type="ORF">ABVV53_00210</name>
</gene>
<feature type="region of interest" description="Disordered" evidence="8">
    <location>
        <begin position="1"/>
        <end position="48"/>
    </location>
</feature>
<dbReference type="Gene3D" id="1.10.101.10">
    <property type="entry name" value="PGBD-like superfamily/PGBD"/>
    <property type="match status" value="1"/>
</dbReference>
<evidence type="ECO:0000256" key="3">
    <source>
        <dbReference type="ARBA" id="ARBA00022679"/>
    </source>
</evidence>
<accession>A0ABV2CXL9</accession>
<keyword evidence="4 7" id="KW-0133">Cell shape</keyword>
<evidence type="ECO:0000256" key="7">
    <source>
        <dbReference type="PROSITE-ProRule" id="PRU01373"/>
    </source>
</evidence>
<proteinExistence type="inferred from homology"/>
<dbReference type="RefSeq" id="WP_353982305.1">
    <property type="nucleotide sequence ID" value="NZ_JBEWLY010000001.1"/>
</dbReference>
<feature type="active site" description="Proton donor/acceptor" evidence="7">
    <location>
        <position position="333"/>
    </location>
</feature>
<feature type="compositionally biased region" description="Low complexity" evidence="8">
    <location>
        <begin position="11"/>
        <end position="21"/>
    </location>
</feature>
<dbReference type="Proteomes" id="UP001548713">
    <property type="component" value="Unassembled WGS sequence"/>
</dbReference>
<dbReference type="InterPro" id="IPR050979">
    <property type="entry name" value="LD-transpeptidase"/>
</dbReference>
<dbReference type="CDD" id="cd16913">
    <property type="entry name" value="YkuD_like"/>
    <property type="match status" value="1"/>
</dbReference>
<dbReference type="Pfam" id="PF03734">
    <property type="entry name" value="YkuD"/>
    <property type="match status" value="1"/>
</dbReference>
<feature type="domain" description="L,D-TPase catalytic" evidence="9">
    <location>
        <begin position="240"/>
        <end position="373"/>
    </location>
</feature>
<keyword evidence="11" id="KW-1185">Reference proteome</keyword>
<comment type="similarity">
    <text evidence="2">Belongs to the YkuD family.</text>
</comment>
<comment type="pathway">
    <text evidence="1 7">Cell wall biogenesis; peptidoglycan biosynthesis.</text>
</comment>
<sequence>MDSSSEENGSEEQQAASSQASINGADAMASRDPQPGEQAQTSDTEQRPVMQIQVVLDRLGFSPGVINGEANEATRNALRAFQEANSLPVTGTADQATRGKLAQWSNIAATRTVTIPAEFAAGPFQHLPENASAKAEMERLGYASLEEKLAERFHTTPETLRKLNSGNGAAATGGQGAASQQAAPTGTASPSQTATMFRAGQQIRVPNTGGDAIDPSAVDDQDWLTTLRNLGVGTQQPKVERIVVSKSKGTLKAYDGSGKLVASYTATMGSERDPLPLGQWKINGVARNPTFQYDPELFWDVPDSNPKETLPPGPNNPVGVVWMDLSKEHYGIHGTPEPQTIGEAQSHGCVRLTNWDAARLAQMVRPGTSAIFEA</sequence>
<feature type="compositionally biased region" description="Acidic residues" evidence="8">
    <location>
        <begin position="1"/>
        <end position="10"/>
    </location>
</feature>
<feature type="compositionally biased region" description="Low complexity" evidence="8">
    <location>
        <begin position="177"/>
        <end position="189"/>
    </location>
</feature>
<dbReference type="SUPFAM" id="SSF141523">
    <property type="entry name" value="L,D-transpeptidase catalytic domain-like"/>
    <property type="match status" value="1"/>
</dbReference>
<dbReference type="Gene3D" id="2.40.440.10">
    <property type="entry name" value="L,D-transpeptidase catalytic domain-like"/>
    <property type="match status" value="1"/>
</dbReference>
<organism evidence="10 11">
    <name type="scientific">Novosphingobium kalidii</name>
    <dbReference type="NCBI Taxonomy" id="3230299"/>
    <lineage>
        <taxon>Bacteria</taxon>
        <taxon>Pseudomonadati</taxon>
        <taxon>Pseudomonadota</taxon>
        <taxon>Alphaproteobacteria</taxon>
        <taxon>Sphingomonadales</taxon>
        <taxon>Sphingomonadaceae</taxon>
        <taxon>Novosphingobium</taxon>
    </lineage>
</organism>
<dbReference type="InterPro" id="IPR002477">
    <property type="entry name" value="Peptidoglycan-bd-like"/>
</dbReference>
<evidence type="ECO:0000256" key="4">
    <source>
        <dbReference type="ARBA" id="ARBA00022960"/>
    </source>
</evidence>
<evidence type="ECO:0000256" key="2">
    <source>
        <dbReference type="ARBA" id="ARBA00005992"/>
    </source>
</evidence>
<name>A0ABV2CXL9_9SPHN</name>